<evidence type="ECO:0000256" key="8">
    <source>
        <dbReference type="SAM" id="MobiDB-lite"/>
    </source>
</evidence>
<dbReference type="Proteomes" id="UP000054350">
    <property type="component" value="Unassembled WGS sequence"/>
</dbReference>
<dbReference type="GO" id="GO:0004383">
    <property type="term" value="F:guanylate cyclase activity"/>
    <property type="evidence" value="ECO:0007669"/>
    <property type="project" value="TreeGrafter"/>
</dbReference>
<feature type="coiled-coil region" evidence="7">
    <location>
        <begin position="163"/>
        <end position="199"/>
    </location>
</feature>
<dbReference type="OMA" id="PTQNDLN"/>
<dbReference type="InterPro" id="IPR001054">
    <property type="entry name" value="A/G_cyclase"/>
</dbReference>
<feature type="region of interest" description="Disordered" evidence="8">
    <location>
        <begin position="308"/>
        <end position="414"/>
    </location>
</feature>
<dbReference type="GO" id="GO:0001653">
    <property type="term" value="F:peptide receptor activity"/>
    <property type="evidence" value="ECO:0007669"/>
    <property type="project" value="TreeGrafter"/>
</dbReference>
<dbReference type="PROSITE" id="PS50125">
    <property type="entry name" value="GUANYLATE_CYCLASE_2"/>
    <property type="match status" value="1"/>
</dbReference>
<feature type="compositionally biased region" description="Basic and acidic residues" evidence="8">
    <location>
        <begin position="763"/>
        <end position="773"/>
    </location>
</feature>
<accession>A0A0L0T720</accession>
<keyword evidence="4" id="KW-1133">Transmembrane helix</keyword>
<evidence type="ECO:0000256" key="4">
    <source>
        <dbReference type="ARBA" id="ARBA00022989"/>
    </source>
</evidence>
<dbReference type="SUPFAM" id="SSF55073">
    <property type="entry name" value="Nucleotide cyclase"/>
    <property type="match status" value="1"/>
</dbReference>
<evidence type="ECO:0000256" key="5">
    <source>
        <dbReference type="ARBA" id="ARBA00023136"/>
    </source>
</evidence>
<dbReference type="PANTHER" id="PTHR11920">
    <property type="entry name" value="GUANYLYL CYCLASE"/>
    <property type="match status" value="1"/>
</dbReference>
<sequence>MSSTGSGGSLNGGLAGARIARSIGEASGSKSITGSAAGSAANLTHPGATQAALKVVQDQKMAAALRNVRDDIEHKAALQRKLQHFDQEEANLREAALMEARNLYEAQLTERRLSEMRQRELATDLLAAEFMKVRLAKLADRALTLKVRLVQQEEAREREVAFRQKMRQKREAFQLLIKNVEARQKREREELRMSQLRVAKNIKLIQALEMRGLDEIDRRRKLKENEVVAHQLRMKQQKETEQLRELQLIKIKHMTETLAREIEDQAALEHVATEQKEKELALEAQFLSQQQAAQDEMDNAQARIKATHLRERQKATRSSFERQQRRQASFLERQQRHSAKLRTRVFMAQDELLQKSSGIGDEDSEDSSSMSGTESSDAASDSEEHAGGEGEEKAEKGEKGESRVAKSKNLDDAQELELMEQLEKGRDRVRTLQRQQKENLDSLKNQQRDQFRMLQKEQKRKFSDLIKEQEEEVAQIRADHQLEMNELLATMSRNDIIESQKRQVEKKLDTDSSNDLLSAMLPKFICDQLKQGIMPEPVSFDFACVGFMDLCGFKELASAAGTGHQLVKLLDRLYKCFDAILVDYPTLYKVETVQDTFMVACGVLDTRDSTPVDQRIEFARAILEFSMDAIDAVAEIDVSDLKLPGTWKDGLPLRIGLNCGPCLAGLVGSKAPRYCLFGDVVNVASRMCSTNDKGRIQVSDEFHKVVAAEQDFVFVERGSIAVKGKGTMLVWVLEQPPVDGGVAQEGNESEIDDNNTMGTITPEPERNEQQHHE</sequence>
<comment type="subcellular location">
    <subcellularLocation>
        <location evidence="1">Membrane</location>
    </subcellularLocation>
</comment>
<feature type="compositionally biased region" description="Basic and acidic residues" evidence="8">
    <location>
        <begin position="382"/>
        <end position="411"/>
    </location>
</feature>
<dbReference type="AlphaFoldDB" id="A0A0L0T720"/>
<dbReference type="PANTHER" id="PTHR11920:SF335">
    <property type="entry name" value="GUANYLATE CYCLASE"/>
    <property type="match status" value="1"/>
</dbReference>
<keyword evidence="6" id="KW-0456">Lyase</keyword>
<name>A0A0L0T720_ALLM3</name>
<dbReference type="eggNOG" id="KOG1023">
    <property type="taxonomic scope" value="Eukaryota"/>
</dbReference>
<evidence type="ECO:0000256" key="1">
    <source>
        <dbReference type="ARBA" id="ARBA00004370"/>
    </source>
</evidence>
<dbReference type="STRING" id="578462.A0A0L0T720"/>
<evidence type="ECO:0000313" key="10">
    <source>
        <dbReference type="EMBL" id="KNE70525.1"/>
    </source>
</evidence>
<dbReference type="GO" id="GO:0000166">
    <property type="term" value="F:nucleotide binding"/>
    <property type="evidence" value="ECO:0007669"/>
    <property type="project" value="UniProtKB-KW"/>
</dbReference>
<dbReference type="GO" id="GO:0004016">
    <property type="term" value="F:adenylate cyclase activity"/>
    <property type="evidence" value="ECO:0007669"/>
    <property type="project" value="TreeGrafter"/>
</dbReference>
<feature type="compositionally biased region" description="Low complexity" evidence="8">
    <location>
        <begin position="367"/>
        <end position="379"/>
    </location>
</feature>
<dbReference type="EMBL" id="GG745366">
    <property type="protein sequence ID" value="KNE70525.1"/>
    <property type="molecule type" value="Genomic_DNA"/>
</dbReference>
<dbReference type="OrthoDB" id="1890790at2759"/>
<protein>
    <recommendedName>
        <fullName evidence="9">Guanylate cyclase domain-containing protein</fullName>
    </recommendedName>
</protein>
<gene>
    <name evidence="10" type="ORF">AMAG_14650</name>
</gene>
<evidence type="ECO:0000256" key="2">
    <source>
        <dbReference type="ARBA" id="ARBA00022692"/>
    </source>
</evidence>
<evidence type="ECO:0000256" key="7">
    <source>
        <dbReference type="SAM" id="Coils"/>
    </source>
</evidence>
<keyword evidence="5" id="KW-0472">Membrane</keyword>
<reference evidence="11" key="2">
    <citation type="submission" date="2009-11" db="EMBL/GenBank/DDBJ databases">
        <title>The Genome Sequence of Allomyces macrogynus strain ATCC 38327.</title>
        <authorList>
            <consortium name="The Broad Institute Genome Sequencing Platform"/>
            <person name="Russ C."/>
            <person name="Cuomo C."/>
            <person name="Shea T."/>
            <person name="Young S.K."/>
            <person name="Zeng Q."/>
            <person name="Koehrsen M."/>
            <person name="Haas B."/>
            <person name="Borodovsky M."/>
            <person name="Guigo R."/>
            <person name="Alvarado L."/>
            <person name="Berlin A."/>
            <person name="Borenstein D."/>
            <person name="Chen Z."/>
            <person name="Engels R."/>
            <person name="Freedman E."/>
            <person name="Gellesch M."/>
            <person name="Goldberg J."/>
            <person name="Griggs A."/>
            <person name="Gujja S."/>
            <person name="Heiman D."/>
            <person name="Hepburn T."/>
            <person name="Howarth C."/>
            <person name="Jen D."/>
            <person name="Larson L."/>
            <person name="Lewis B."/>
            <person name="Mehta T."/>
            <person name="Park D."/>
            <person name="Pearson M."/>
            <person name="Roberts A."/>
            <person name="Saif S."/>
            <person name="Shenoy N."/>
            <person name="Sisk P."/>
            <person name="Stolte C."/>
            <person name="Sykes S."/>
            <person name="Walk T."/>
            <person name="White J."/>
            <person name="Yandava C."/>
            <person name="Burger G."/>
            <person name="Gray M.W."/>
            <person name="Holland P.W.H."/>
            <person name="King N."/>
            <person name="Lang F.B.F."/>
            <person name="Roger A.J."/>
            <person name="Ruiz-Trillo I."/>
            <person name="Lander E."/>
            <person name="Nusbaum C."/>
        </authorList>
    </citation>
    <scope>NUCLEOTIDE SEQUENCE [LARGE SCALE GENOMIC DNA]</scope>
    <source>
        <strain evidence="11">ATCC 38327</strain>
    </source>
</reference>
<keyword evidence="2" id="KW-0812">Transmembrane</keyword>
<evidence type="ECO:0000256" key="3">
    <source>
        <dbReference type="ARBA" id="ARBA00022741"/>
    </source>
</evidence>
<evidence type="ECO:0000259" key="9">
    <source>
        <dbReference type="PROSITE" id="PS50125"/>
    </source>
</evidence>
<feature type="region of interest" description="Disordered" evidence="8">
    <location>
        <begin position="740"/>
        <end position="773"/>
    </location>
</feature>
<keyword evidence="3" id="KW-0547">Nucleotide-binding</keyword>
<feature type="compositionally biased region" description="Basic and acidic residues" evidence="8">
    <location>
        <begin position="308"/>
        <end position="324"/>
    </location>
</feature>
<dbReference type="InterPro" id="IPR029787">
    <property type="entry name" value="Nucleotide_cyclase"/>
</dbReference>
<evidence type="ECO:0000313" key="11">
    <source>
        <dbReference type="Proteomes" id="UP000054350"/>
    </source>
</evidence>
<dbReference type="VEuPathDB" id="FungiDB:AMAG_14650"/>
<organism evidence="10 11">
    <name type="scientific">Allomyces macrogynus (strain ATCC 38327)</name>
    <name type="common">Allomyces javanicus var. macrogynus</name>
    <dbReference type="NCBI Taxonomy" id="578462"/>
    <lineage>
        <taxon>Eukaryota</taxon>
        <taxon>Fungi</taxon>
        <taxon>Fungi incertae sedis</taxon>
        <taxon>Blastocladiomycota</taxon>
        <taxon>Blastocladiomycetes</taxon>
        <taxon>Blastocladiales</taxon>
        <taxon>Blastocladiaceae</taxon>
        <taxon>Allomyces</taxon>
    </lineage>
</organism>
<dbReference type="GO" id="GO:0035556">
    <property type="term" value="P:intracellular signal transduction"/>
    <property type="evidence" value="ECO:0007669"/>
    <property type="project" value="InterPro"/>
</dbReference>
<keyword evidence="11" id="KW-1185">Reference proteome</keyword>
<reference evidence="10 11" key="1">
    <citation type="submission" date="2009-11" db="EMBL/GenBank/DDBJ databases">
        <title>Annotation of Allomyces macrogynus ATCC 38327.</title>
        <authorList>
            <consortium name="The Broad Institute Genome Sequencing Platform"/>
            <person name="Russ C."/>
            <person name="Cuomo C."/>
            <person name="Burger G."/>
            <person name="Gray M.W."/>
            <person name="Holland P.W.H."/>
            <person name="King N."/>
            <person name="Lang F.B.F."/>
            <person name="Roger A.J."/>
            <person name="Ruiz-Trillo I."/>
            <person name="Young S.K."/>
            <person name="Zeng Q."/>
            <person name="Gargeya S."/>
            <person name="Fitzgerald M."/>
            <person name="Haas B."/>
            <person name="Abouelleil A."/>
            <person name="Alvarado L."/>
            <person name="Arachchi H.M."/>
            <person name="Berlin A."/>
            <person name="Chapman S.B."/>
            <person name="Gearin G."/>
            <person name="Goldberg J."/>
            <person name="Griggs A."/>
            <person name="Gujja S."/>
            <person name="Hansen M."/>
            <person name="Heiman D."/>
            <person name="Howarth C."/>
            <person name="Larimer J."/>
            <person name="Lui A."/>
            <person name="MacDonald P.J.P."/>
            <person name="McCowen C."/>
            <person name="Montmayeur A."/>
            <person name="Murphy C."/>
            <person name="Neiman D."/>
            <person name="Pearson M."/>
            <person name="Priest M."/>
            <person name="Roberts A."/>
            <person name="Saif S."/>
            <person name="Shea T."/>
            <person name="Sisk P."/>
            <person name="Stolte C."/>
            <person name="Sykes S."/>
            <person name="Wortman J."/>
            <person name="Nusbaum C."/>
            <person name="Birren B."/>
        </authorList>
    </citation>
    <scope>NUCLEOTIDE SEQUENCE [LARGE SCALE GENOMIC DNA]</scope>
    <source>
        <strain evidence="10 11">ATCC 38327</strain>
    </source>
</reference>
<dbReference type="GO" id="GO:0007168">
    <property type="term" value="P:receptor guanylyl cyclase signaling pathway"/>
    <property type="evidence" value="ECO:0007669"/>
    <property type="project" value="TreeGrafter"/>
</dbReference>
<dbReference type="SMART" id="SM00044">
    <property type="entry name" value="CYCc"/>
    <property type="match status" value="1"/>
</dbReference>
<dbReference type="Pfam" id="PF00211">
    <property type="entry name" value="Guanylate_cyc"/>
    <property type="match status" value="1"/>
</dbReference>
<dbReference type="GO" id="GO:0005886">
    <property type="term" value="C:plasma membrane"/>
    <property type="evidence" value="ECO:0007669"/>
    <property type="project" value="TreeGrafter"/>
</dbReference>
<feature type="coiled-coil region" evidence="7">
    <location>
        <begin position="415"/>
        <end position="486"/>
    </location>
</feature>
<dbReference type="CDD" id="cd07302">
    <property type="entry name" value="CHD"/>
    <property type="match status" value="1"/>
</dbReference>
<evidence type="ECO:0000256" key="6">
    <source>
        <dbReference type="ARBA" id="ARBA00023239"/>
    </source>
</evidence>
<feature type="domain" description="Guanylate cyclase" evidence="9">
    <location>
        <begin position="544"/>
        <end position="688"/>
    </location>
</feature>
<keyword evidence="7" id="KW-0175">Coiled coil</keyword>
<dbReference type="InterPro" id="IPR050401">
    <property type="entry name" value="Cyclic_nucleotide_synthase"/>
</dbReference>
<proteinExistence type="predicted"/>
<dbReference type="Gene3D" id="3.30.70.1230">
    <property type="entry name" value="Nucleotide cyclase"/>
    <property type="match status" value="1"/>
</dbReference>